<accession>A0A2G9RWN8</accession>
<dbReference type="GO" id="GO:0034453">
    <property type="term" value="P:microtubule anchoring"/>
    <property type="evidence" value="ECO:0007669"/>
    <property type="project" value="InterPro"/>
</dbReference>
<dbReference type="Proteomes" id="UP000228934">
    <property type="component" value="Unassembled WGS sequence"/>
</dbReference>
<feature type="compositionally biased region" description="Basic and acidic residues" evidence="1">
    <location>
        <begin position="227"/>
        <end position="238"/>
    </location>
</feature>
<evidence type="ECO:0000256" key="1">
    <source>
        <dbReference type="SAM" id="MobiDB-lite"/>
    </source>
</evidence>
<feature type="compositionally biased region" description="Basic and acidic residues" evidence="1">
    <location>
        <begin position="77"/>
        <end position="87"/>
    </location>
</feature>
<dbReference type="InterPro" id="IPR028750">
    <property type="entry name" value="CEP350/CC187"/>
</dbReference>
<sequence length="305" mass="34683">MAEKSLWRTGTFCKDPTHLQPQETIQEISKAWKAISNAKAALRHVENKLDVAPTSSVIFDPIMDARKPVGATRKISRKDGRYLEDTNSHPNKSSRSRKSIREKSSRSPLRVTTLESNVKSSCHVGFREPLASYRDATSVLSSNEKSPMHLLSGLNKGVQEEKDFDSTRTSALDETSVRYLNDRLAIDALEWRLQQSYSDIQTGFREMKPSEGSQQHVSFSPSSNKLETLKRRQPDTKLEKLKERIRRQWEVSVEKDNRERLPNTTQHTDVTAGTKTRKVAAAPPPPSYRGTSAKKDIFLWFLKLC</sequence>
<gene>
    <name evidence="2" type="ORF">AB205_0052530</name>
</gene>
<protein>
    <submittedName>
        <fullName evidence="2">Uncharacterized protein</fullName>
    </submittedName>
</protein>
<feature type="region of interest" description="Disordered" evidence="1">
    <location>
        <begin position="70"/>
        <end position="110"/>
    </location>
</feature>
<feature type="compositionally biased region" description="Polar residues" evidence="1">
    <location>
        <begin position="262"/>
        <end position="274"/>
    </location>
</feature>
<dbReference type="GO" id="GO:0008017">
    <property type="term" value="F:microtubule binding"/>
    <property type="evidence" value="ECO:0007669"/>
    <property type="project" value="InterPro"/>
</dbReference>
<dbReference type="OrthoDB" id="306254at2759"/>
<keyword evidence="3" id="KW-1185">Reference proteome</keyword>
<name>A0A2G9RWN8_AQUCT</name>
<dbReference type="PANTHER" id="PTHR13958:SF3">
    <property type="entry name" value="CAP-GLY DOMAIN-CONTAINING PROTEIN-RELATED"/>
    <property type="match status" value="1"/>
</dbReference>
<feature type="compositionally biased region" description="Polar residues" evidence="1">
    <location>
        <begin position="211"/>
        <end position="226"/>
    </location>
</feature>
<evidence type="ECO:0000313" key="3">
    <source>
        <dbReference type="Proteomes" id="UP000228934"/>
    </source>
</evidence>
<dbReference type="AlphaFoldDB" id="A0A2G9RWN8"/>
<dbReference type="GO" id="GO:0005813">
    <property type="term" value="C:centrosome"/>
    <property type="evidence" value="ECO:0007669"/>
    <property type="project" value="InterPro"/>
</dbReference>
<evidence type="ECO:0000313" key="2">
    <source>
        <dbReference type="EMBL" id="PIO32307.1"/>
    </source>
</evidence>
<reference evidence="3" key="1">
    <citation type="journal article" date="2017" name="Nat. Commun.">
        <title>The North American bullfrog draft genome provides insight into hormonal regulation of long noncoding RNA.</title>
        <authorList>
            <person name="Hammond S.A."/>
            <person name="Warren R.L."/>
            <person name="Vandervalk B.P."/>
            <person name="Kucuk E."/>
            <person name="Khan H."/>
            <person name="Gibb E.A."/>
            <person name="Pandoh P."/>
            <person name="Kirk H."/>
            <person name="Zhao Y."/>
            <person name="Jones M."/>
            <person name="Mungall A.J."/>
            <person name="Coope R."/>
            <person name="Pleasance S."/>
            <person name="Moore R.A."/>
            <person name="Holt R.A."/>
            <person name="Round J.M."/>
            <person name="Ohora S."/>
            <person name="Walle B.V."/>
            <person name="Veldhoen N."/>
            <person name="Helbing C.C."/>
            <person name="Birol I."/>
        </authorList>
    </citation>
    <scope>NUCLEOTIDE SEQUENCE [LARGE SCALE GENOMIC DNA]</scope>
</reference>
<dbReference type="EMBL" id="KV932490">
    <property type="protein sequence ID" value="PIO32307.1"/>
    <property type="molecule type" value="Genomic_DNA"/>
</dbReference>
<organism evidence="2 3">
    <name type="scientific">Aquarana catesbeiana</name>
    <name type="common">American bullfrog</name>
    <name type="synonym">Rana catesbeiana</name>
    <dbReference type="NCBI Taxonomy" id="8400"/>
    <lineage>
        <taxon>Eukaryota</taxon>
        <taxon>Metazoa</taxon>
        <taxon>Chordata</taxon>
        <taxon>Craniata</taxon>
        <taxon>Vertebrata</taxon>
        <taxon>Euteleostomi</taxon>
        <taxon>Amphibia</taxon>
        <taxon>Batrachia</taxon>
        <taxon>Anura</taxon>
        <taxon>Neobatrachia</taxon>
        <taxon>Ranoidea</taxon>
        <taxon>Ranidae</taxon>
        <taxon>Aquarana</taxon>
    </lineage>
</organism>
<dbReference type="PANTHER" id="PTHR13958">
    <property type="entry name" value="CENTROSOME-ASSOCIATED PROTEIN 350"/>
    <property type="match status" value="1"/>
</dbReference>
<proteinExistence type="predicted"/>
<feature type="region of interest" description="Disordered" evidence="1">
    <location>
        <begin position="256"/>
        <end position="288"/>
    </location>
</feature>
<feature type="region of interest" description="Disordered" evidence="1">
    <location>
        <begin position="208"/>
        <end position="238"/>
    </location>
</feature>